<evidence type="ECO:0000313" key="2">
    <source>
        <dbReference type="Proteomes" id="UP000015105"/>
    </source>
</evidence>
<dbReference type="Gramene" id="AET3Gv20216700.17">
    <property type="protein sequence ID" value="AET3Gv20216700.17"/>
    <property type="gene ID" value="AET3Gv20216700"/>
</dbReference>
<reference evidence="1" key="4">
    <citation type="submission" date="2019-03" db="UniProtKB">
        <authorList>
            <consortium name="EnsemblPlants"/>
        </authorList>
    </citation>
    <scope>IDENTIFICATION</scope>
</reference>
<dbReference type="PANTHER" id="PTHR11697:SF230">
    <property type="entry name" value="ZINC FINGER, MYM DOMAIN CONTAINING 1"/>
    <property type="match status" value="1"/>
</dbReference>
<dbReference type="Proteomes" id="UP000015105">
    <property type="component" value="Chromosome 3D"/>
</dbReference>
<dbReference type="PANTHER" id="PTHR11697">
    <property type="entry name" value="GENERAL TRANSCRIPTION FACTOR 2-RELATED ZINC FINGER PROTEIN"/>
    <property type="match status" value="1"/>
</dbReference>
<sequence>MEQVICLIFEVGDFFDMVSVLLNVVGASCKRKDQLREHHQEEVRKAIGCGEIATGTGLNQELSLQRPGDTRWNSHYKTLLGLSKMFSSVVKVLEYVEKDGTDTGKRRQARDVESTKRELEKLRTNEGWDSLMRKVYCFCEKHDIPVLDMEDAYVNPKKPRQKTGINNEHYYCVDCFFAVLDLLGEEFNDRFNEVNSELLLCMSALSPSDLFSRFDK</sequence>
<keyword evidence="2" id="KW-1185">Reference proteome</keyword>
<evidence type="ECO:0000313" key="1">
    <source>
        <dbReference type="EnsemblPlants" id="AET3Gv20216700.17"/>
    </source>
</evidence>
<organism evidence="1 2">
    <name type="scientific">Aegilops tauschii subsp. strangulata</name>
    <name type="common">Goatgrass</name>
    <dbReference type="NCBI Taxonomy" id="200361"/>
    <lineage>
        <taxon>Eukaryota</taxon>
        <taxon>Viridiplantae</taxon>
        <taxon>Streptophyta</taxon>
        <taxon>Embryophyta</taxon>
        <taxon>Tracheophyta</taxon>
        <taxon>Spermatophyta</taxon>
        <taxon>Magnoliopsida</taxon>
        <taxon>Liliopsida</taxon>
        <taxon>Poales</taxon>
        <taxon>Poaceae</taxon>
        <taxon>BOP clade</taxon>
        <taxon>Pooideae</taxon>
        <taxon>Triticodae</taxon>
        <taxon>Triticeae</taxon>
        <taxon>Triticinae</taxon>
        <taxon>Aegilops</taxon>
    </lineage>
</organism>
<name>A0A453E4D2_AEGTS</name>
<dbReference type="InterPro" id="IPR055298">
    <property type="entry name" value="AtLOH3-like"/>
</dbReference>
<reference evidence="1" key="3">
    <citation type="journal article" date="2017" name="Nature">
        <title>Genome sequence of the progenitor of the wheat D genome Aegilops tauschii.</title>
        <authorList>
            <person name="Luo M.C."/>
            <person name="Gu Y.Q."/>
            <person name="Puiu D."/>
            <person name="Wang H."/>
            <person name="Twardziok S.O."/>
            <person name="Deal K.R."/>
            <person name="Huo N."/>
            <person name="Zhu T."/>
            <person name="Wang L."/>
            <person name="Wang Y."/>
            <person name="McGuire P.E."/>
            <person name="Liu S."/>
            <person name="Long H."/>
            <person name="Ramasamy R.K."/>
            <person name="Rodriguez J.C."/>
            <person name="Van S.L."/>
            <person name="Yuan L."/>
            <person name="Wang Z."/>
            <person name="Xia Z."/>
            <person name="Xiao L."/>
            <person name="Anderson O.D."/>
            <person name="Ouyang S."/>
            <person name="Liang Y."/>
            <person name="Zimin A.V."/>
            <person name="Pertea G."/>
            <person name="Qi P."/>
            <person name="Bennetzen J.L."/>
            <person name="Dai X."/>
            <person name="Dawson M.W."/>
            <person name="Muller H.G."/>
            <person name="Kugler K."/>
            <person name="Rivarola-Duarte L."/>
            <person name="Spannagl M."/>
            <person name="Mayer K.F.X."/>
            <person name="Lu F.H."/>
            <person name="Bevan M.W."/>
            <person name="Leroy P."/>
            <person name="Li P."/>
            <person name="You F.M."/>
            <person name="Sun Q."/>
            <person name="Liu Z."/>
            <person name="Lyons E."/>
            <person name="Wicker T."/>
            <person name="Salzberg S.L."/>
            <person name="Devos K.M."/>
            <person name="Dvorak J."/>
        </authorList>
    </citation>
    <scope>NUCLEOTIDE SEQUENCE [LARGE SCALE GENOMIC DNA]</scope>
    <source>
        <strain evidence="1">cv. AL8/78</strain>
    </source>
</reference>
<protein>
    <submittedName>
        <fullName evidence="1">Uncharacterized protein</fullName>
    </submittedName>
</protein>
<dbReference type="AlphaFoldDB" id="A0A453E4D2"/>
<accession>A0A453E4D2</accession>
<dbReference type="EnsemblPlants" id="AET3Gv20216700.17">
    <property type="protein sequence ID" value="AET3Gv20216700.17"/>
    <property type="gene ID" value="AET3Gv20216700"/>
</dbReference>
<reference evidence="2" key="2">
    <citation type="journal article" date="2017" name="Nat. Plants">
        <title>The Aegilops tauschii genome reveals multiple impacts of transposons.</title>
        <authorList>
            <person name="Zhao G."/>
            <person name="Zou C."/>
            <person name="Li K."/>
            <person name="Wang K."/>
            <person name="Li T."/>
            <person name="Gao L."/>
            <person name="Zhang X."/>
            <person name="Wang H."/>
            <person name="Yang Z."/>
            <person name="Liu X."/>
            <person name="Jiang W."/>
            <person name="Mao L."/>
            <person name="Kong X."/>
            <person name="Jiao Y."/>
            <person name="Jia J."/>
        </authorList>
    </citation>
    <scope>NUCLEOTIDE SEQUENCE [LARGE SCALE GENOMIC DNA]</scope>
    <source>
        <strain evidence="2">cv. AL8/78</strain>
    </source>
</reference>
<reference evidence="2" key="1">
    <citation type="journal article" date="2014" name="Science">
        <title>Ancient hybridizations among the ancestral genomes of bread wheat.</title>
        <authorList>
            <consortium name="International Wheat Genome Sequencing Consortium,"/>
            <person name="Marcussen T."/>
            <person name="Sandve S.R."/>
            <person name="Heier L."/>
            <person name="Spannagl M."/>
            <person name="Pfeifer M."/>
            <person name="Jakobsen K.S."/>
            <person name="Wulff B.B."/>
            <person name="Steuernagel B."/>
            <person name="Mayer K.F."/>
            <person name="Olsen O.A."/>
        </authorList>
    </citation>
    <scope>NUCLEOTIDE SEQUENCE [LARGE SCALE GENOMIC DNA]</scope>
    <source>
        <strain evidence="2">cv. AL8/78</strain>
    </source>
</reference>
<proteinExistence type="predicted"/>
<reference evidence="1" key="5">
    <citation type="journal article" date="2021" name="G3 (Bethesda)">
        <title>Aegilops tauschii genome assembly Aet v5.0 features greater sequence contiguity and improved annotation.</title>
        <authorList>
            <person name="Wang L."/>
            <person name="Zhu T."/>
            <person name="Rodriguez J.C."/>
            <person name="Deal K.R."/>
            <person name="Dubcovsky J."/>
            <person name="McGuire P.E."/>
            <person name="Lux T."/>
            <person name="Spannagl M."/>
            <person name="Mayer K.F.X."/>
            <person name="Baldrich P."/>
            <person name="Meyers B.C."/>
            <person name="Huo N."/>
            <person name="Gu Y.Q."/>
            <person name="Zhou H."/>
            <person name="Devos K.M."/>
            <person name="Bennetzen J.L."/>
            <person name="Unver T."/>
            <person name="Budak H."/>
            <person name="Gulick P.J."/>
            <person name="Galiba G."/>
            <person name="Kalapos B."/>
            <person name="Nelson D.R."/>
            <person name="Li P."/>
            <person name="You F.M."/>
            <person name="Luo M.C."/>
            <person name="Dvorak J."/>
        </authorList>
    </citation>
    <scope>NUCLEOTIDE SEQUENCE [LARGE SCALE GENOMIC DNA]</scope>
    <source>
        <strain evidence="1">cv. AL8/78</strain>
    </source>
</reference>